<proteinExistence type="predicted"/>
<name>A0A0E9RRL2_ANGAN</name>
<evidence type="ECO:0000313" key="1">
    <source>
        <dbReference type="EMBL" id="JAH30958.1"/>
    </source>
</evidence>
<dbReference type="AlphaFoldDB" id="A0A0E9RRL2"/>
<accession>A0A0E9RRL2</accession>
<reference evidence="1" key="2">
    <citation type="journal article" date="2015" name="Fish Shellfish Immunol.">
        <title>Early steps in the European eel (Anguilla anguilla)-Vibrio vulnificus interaction in the gills: Role of the RtxA13 toxin.</title>
        <authorList>
            <person name="Callol A."/>
            <person name="Pajuelo D."/>
            <person name="Ebbesson L."/>
            <person name="Teles M."/>
            <person name="MacKenzie S."/>
            <person name="Amaro C."/>
        </authorList>
    </citation>
    <scope>NUCLEOTIDE SEQUENCE</scope>
</reference>
<organism evidence="1">
    <name type="scientific">Anguilla anguilla</name>
    <name type="common">European freshwater eel</name>
    <name type="synonym">Muraena anguilla</name>
    <dbReference type="NCBI Taxonomy" id="7936"/>
    <lineage>
        <taxon>Eukaryota</taxon>
        <taxon>Metazoa</taxon>
        <taxon>Chordata</taxon>
        <taxon>Craniata</taxon>
        <taxon>Vertebrata</taxon>
        <taxon>Euteleostomi</taxon>
        <taxon>Actinopterygii</taxon>
        <taxon>Neopterygii</taxon>
        <taxon>Teleostei</taxon>
        <taxon>Anguilliformes</taxon>
        <taxon>Anguillidae</taxon>
        <taxon>Anguilla</taxon>
    </lineage>
</organism>
<reference evidence="1" key="1">
    <citation type="submission" date="2014-11" db="EMBL/GenBank/DDBJ databases">
        <authorList>
            <person name="Amaro Gonzalez C."/>
        </authorList>
    </citation>
    <scope>NUCLEOTIDE SEQUENCE</scope>
</reference>
<sequence>MGTPSPCAFLCSKSLSLNPFLQLHHFYSVCGVVLQI</sequence>
<protein>
    <submittedName>
        <fullName evidence="1">Uncharacterized protein</fullName>
    </submittedName>
</protein>
<dbReference type="EMBL" id="GBXM01077619">
    <property type="protein sequence ID" value="JAH30958.1"/>
    <property type="molecule type" value="Transcribed_RNA"/>
</dbReference>